<dbReference type="EMBL" id="AGWR01000006">
    <property type="protein sequence ID" value="EKB29352.1"/>
    <property type="molecule type" value="Genomic_DNA"/>
</dbReference>
<evidence type="ECO:0000313" key="2">
    <source>
        <dbReference type="EMBL" id="EKB29352.1"/>
    </source>
</evidence>
<feature type="domain" description="Diphthamide synthase" evidence="1">
    <location>
        <begin position="3"/>
        <end position="209"/>
    </location>
</feature>
<organism evidence="2 3">
    <name type="scientific">Aeromonas dhakensis</name>
    <dbReference type="NCBI Taxonomy" id="196024"/>
    <lineage>
        <taxon>Bacteria</taxon>
        <taxon>Pseudomonadati</taxon>
        <taxon>Pseudomonadota</taxon>
        <taxon>Gammaproteobacteria</taxon>
        <taxon>Aeromonadales</taxon>
        <taxon>Aeromonadaceae</taxon>
        <taxon>Aeromonas</taxon>
    </lineage>
</organism>
<accession>K1JNF1</accession>
<dbReference type="InterPro" id="IPR002761">
    <property type="entry name" value="Diphthami_syn_dom"/>
</dbReference>
<dbReference type="PATRIC" id="fig|1073377.4.peg.580"/>
<dbReference type="CDD" id="cd01994">
    <property type="entry name" value="AANH_PF0828-like"/>
    <property type="match status" value="1"/>
</dbReference>
<dbReference type="AlphaFoldDB" id="K1JNF1"/>
<dbReference type="SUPFAM" id="SSF52402">
    <property type="entry name" value="Adenine nucleotide alpha hydrolases-like"/>
    <property type="match status" value="1"/>
</dbReference>
<dbReference type="InterPro" id="IPR014729">
    <property type="entry name" value="Rossmann-like_a/b/a_fold"/>
</dbReference>
<dbReference type="InterPro" id="IPR030662">
    <property type="entry name" value="DPH6/MJ0570"/>
</dbReference>
<gene>
    <name evidence="2" type="ORF">HMPREF1171_00564</name>
</gene>
<reference evidence="2 3" key="1">
    <citation type="submission" date="2012-06" db="EMBL/GenBank/DDBJ databases">
        <title>The Genome Sequence of Aeromonas hydrophila SSU.</title>
        <authorList>
            <consortium name="The Broad Institute Genome Sequencing Platform"/>
            <person name="Earl A."/>
            <person name="Ward D."/>
            <person name="Feldgarden M."/>
            <person name="Gevers D."/>
            <person name="Chopra A."/>
            <person name="Walker B."/>
            <person name="Young S.K."/>
            <person name="Zeng Q."/>
            <person name="Gargeya S."/>
            <person name="Fitzgerald M."/>
            <person name="Haas B."/>
            <person name="Abouelleil A."/>
            <person name="Alvarado L."/>
            <person name="Arachchi H.M."/>
            <person name="Berlin A.M."/>
            <person name="Chapman S.B."/>
            <person name="Goldberg J."/>
            <person name="Griggs A."/>
            <person name="Gujja S."/>
            <person name="Hansen M."/>
            <person name="Howarth C."/>
            <person name="Imamovic A."/>
            <person name="Larimer J."/>
            <person name="McCowan C."/>
            <person name="Montmayeur A."/>
            <person name="Murphy C."/>
            <person name="Neiman D."/>
            <person name="Pearson M."/>
            <person name="Priest M."/>
            <person name="Roberts A."/>
            <person name="Saif S."/>
            <person name="Shea T."/>
            <person name="Sisk P."/>
            <person name="Sykes S."/>
            <person name="Wortman J."/>
            <person name="Nusbaum C."/>
            <person name="Birren B."/>
        </authorList>
    </citation>
    <scope>NUCLEOTIDE SEQUENCE [LARGE SCALE GENOMIC DNA]</scope>
    <source>
        <strain evidence="2 3">SSU</strain>
    </source>
</reference>
<dbReference type="GO" id="GO:0017183">
    <property type="term" value="P:protein histidyl modification to diphthamide"/>
    <property type="evidence" value="ECO:0007669"/>
    <property type="project" value="TreeGrafter"/>
</dbReference>
<protein>
    <recommendedName>
        <fullName evidence="1">Diphthamide synthase domain-containing protein</fullName>
    </recommendedName>
</protein>
<dbReference type="Gene3D" id="3.90.1490.10">
    <property type="entry name" value="putative n-type atp pyrophosphatase, domain 2"/>
    <property type="match status" value="1"/>
</dbReference>
<keyword evidence="3" id="KW-1185">Reference proteome</keyword>
<dbReference type="RefSeq" id="WP_005299009.1">
    <property type="nucleotide sequence ID" value="NZ_JDWD01000092.1"/>
</dbReference>
<proteinExistence type="predicted"/>
<dbReference type="PANTHER" id="PTHR12196">
    <property type="entry name" value="DOMAIN OF UNKNOWN FUNCTION 71 DUF71 -CONTAINING PROTEIN"/>
    <property type="match status" value="1"/>
</dbReference>
<dbReference type="Gene3D" id="3.40.50.620">
    <property type="entry name" value="HUPs"/>
    <property type="match status" value="1"/>
</dbReference>
<dbReference type="GO" id="GO:0017178">
    <property type="term" value="F:diphthine-ammonia ligase activity"/>
    <property type="evidence" value="ECO:0007669"/>
    <property type="project" value="TreeGrafter"/>
</dbReference>
<evidence type="ECO:0000259" key="1">
    <source>
        <dbReference type="Pfam" id="PF01902"/>
    </source>
</evidence>
<name>K1JNF1_9GAMM</name>
<sequence>MSRVIVLWSGGKDAMQALCHARQAGHQVVALATFAPPSPRFLAHPLSQVRRQAAALGLPHLLVTIEAPFDLGYEQALAKLKEEWRLDGVVTGDIDSVAGAPNWIRERCRPLGLTVHTPLWQQPREALLADLLARGIVAHLSCVDTDVLTPEWVGRVLDQGALAELQQLASARGFDACGEQGEYHTMVTDGPGFAAPLVLGRWQVARQERLAYLLEDEG</sequence>
<dbReference type="Proteomes" id="UP000005149">
    <property type="component" value="Unassembled WGS sequence"/>
</dbReference>
<dbReference type="PANTHER" id="PTHR12196:SF2">
    <property type="entry name" value="DIPHTHINE--AMMONIA LIGASE"/>
    <property type="match status" value="1"/>
</dbReference>
<dbReference type="Pfam" id="PF01902">
    <property type="entry name" value="Diphthami_syn_2"/>
    <property type="match status" value="1"/>
</dbReference>
<evidence type="ECO:0000313" key="3">
    <source>
        <dbReference type="Proteomes" id="UP000005149"/>
    </source>
</evidence>
<comment type="caution">
    <text evidence="2">The sequence shown here is derived from an EMBL/GenBank/DDBJ whole genome shotgun (WGS) entry which is preliminary data.</text>
</comment>
<dbReference type="HOGENOM" id="CLU_010289_1_0_6"/>